<gene>
    <name evidence="11" type="primary">OR29</name>
</gene>
<dbReference type="GO" id="GO:0004984">
    <property type="term" value="F:olfactory receptor activity"/>
    <property type="evidence" value="ECO:0007669"/>
    <property type="project" value="InterPro"/>
</dbReference>
<evidence type="ECO:0000256" key="4">
    <source>
        <dbReference type="ARBA" id="ARBA00022692"/>
    </source>
</evidence>
<dbReference type="PANTHER" id="PTHR21137:SF35">
    <property type="entry name" value="ODORANT RECEPTOR 19A-RELATED"/>
    <property type="match status" value="1"/>
</dbReference>
<evidence type="ECO:0000256" key="3">
    <source>
        <dbReference type="ARBA" id="ARBA00022606"/>
    </source>
</evidence>
<reference evidence="11" key="2">
    <citation type="journal article" date="2015" name="Int. J. Biol. Sci.">
        <title>Identification and Expression Analysis of Putative Chemosensory Receptor Genes in Microplitis mediator by Antennal Transcriptome Screening.</title>
        <authorList>
            <person name="Wang S.N."/>
            <person name="Peng Y."/>
            <person name="Lu Z.Y."/>
            <person name="Dhiloo K.H."/>
            <person name="Gu S.H."/>
            <person name="Li R.J."/>
            <person name="Zhou J.J."/>
            <person name="Zhang Y.J."/>
            <person name="Guo Y.Y."/>
        </authorList>
    </citation>
    <scope>NUCLEOTIDE SEQUENCE</scope>
</reference>
<feature type="transmembrane region" description="Helical" evidence="10">
    <location>
        <begin position="168"/>
        <end position="201"/>
    </location>
</feature>
<dbReference type="EMBL" id="KM979245">
    <property type="protein sequence ID" value="AKO89993.1"/>
    <property type="molecule type" value="mRNA"/>
</dbReference>
<evidence type="ECO:0000256" key="6">
    <source>
        <dbReference type="ARBA" id="ARBA00022989"/>
    </source>
</evidence>
<dbReference type="GO" id="GO:0005549">
    <property type="term" value="F:odorant binding"/>
    <property type="evidence" value="ECO:0007669"/>
    <property type="project" value="InterPro"/>
</dbReference>
<comment type="similarity">
    <text evidence="10">Belongs to the insect chemoreceptor superfamily. Heteromeric odorant receptor channel (TC 1.A.69) family.</text>
</comment>
<keyword evidence="3 10" id="KW-0716">Sensory transduction</keyword>
<feature type="transmembrane region" description="Helical" evidence="10">
    <location>
        <begin position="33"/>
        <end position="52"/>
    </location>
</feature>
<keyword evidence="2" id="KW-1003">Cell membrane</keyword>
<keyword evidence="5 10" id="KW-0552">Olfaction</keyword>
<evidence type="ECO:0000256" key="9">
    <source>
        <dbReference type="ARBA" id="ARBA00023224"/>
    </source>
</evidence>
<keyword evidence="9 10" id="KW-0807">Transducer</keyword>
<proteinExistence type="evidence at transcript level"/>
<evidence type="ECO:0000256" key="10">
    <source>
        <dbReference type="RuleBase" id="RU351113"/>
    </source>
</evidence>
<evidence type="ECO:0000256" key="5">
    <source>
        <dbReference type="ARBA" id="ARBA00022725"/>
    </source>
</evidence>
<keyword evidence="7 10" id="KW-0472">Membrane</keyword>
<dbReference type="InterPro" id="IPR004117">
    <property type="entry name" value="7tm6_olfct_rcpt"/>
</dbReference>
<reference evidence="11" key="1">
    <citation type="submission" date="2014-10" db="EMBL/GenBank/DDBJ databases">
        <authorList>
            <person name="Wang S."/>
            <person name="Zhang Y."/>
        </authorList>
    </citation>
    <scope>NUCLEOTIDE SEQUENCE</scope>
</reference>
<name>A0A0H4KBL7_9HYME</name>
<dbReference type="GO" id="GO:0007165">
    <property type="term" value="P:signal transduction"/>
    <property type="evidence" value="ECO:0007669"/>
    <property type="project" value="UniProtKB-KW"/>
</dbReference>
<protein>
    <recommendedName>
        <fullName evidence="10">Odorant receptor</fullName>
    </recommendedName>
</protein>
<dbReference type="PANTHER" id="PTHR21137">
    <property type="entry name" value="ODORANT RECEPTOR"/>
    <property type="match status" value="1"/>
</dbReference>
<evidence type="ECO:0000256" key="2">
    <source>
        <dbReference type="ARBA" id="ARBA00022475"/>
    </source>
</evidence>
<keyword evidence="4 10" id="KW-0812">Transmembrane</keyword>
<feature type="transmembrane region" description="Helical" evidence="10">
    <location>
        <begin position="130"/>
        <end position="148"/>
    </location>
</feature>
<dbReference type="AlphaFoldDB" id="A0A0H4KBL7"/>
<evidence type="ECO:0000256" key="8">
    <source>
        <dbReference type="ARBA" id="ARBA00023170"/>
    </source>
</evidence>
<dbReference type="GO" id="GO:0005886">
    <property type="term" value="C:plasma membrane"/>
    <property type="evidence" value="ECO:0007669"/>
    <property type="project" value="UniProtKB-SubCell"/>
</dbReference>
<feature type="transmembrane region" description="Helical" evidence="10">
    <location>
        <begin position="282"/>
        <end position="307"/>
    </location>
</feature>
<keyword evidence="6 10" id="KW-1133">Transmembrane helix</keyword>
<evidence type="ECO:0000313" key="11">
    <source>
        <dbReference type="EMBL" id="AKO89993.1"/>
    </source>
</evidence>
<dbReference type="Pfam" id="PF02949">
    <property type="entry name" value="7tm_6"/>
    <property type="match status" value="1"/>
</dbReference>
<evidence type="ECO:0000256" key="7">
    <source>
        <dbReference type="ARBA" id="ARBA00023136"/>
    </source>
</evidence>
<comment type="subcellular location">
    <subcellularLocation>
        <location evidence="1 10">Cell membrane</location>
        <topology evidence="1 10">Multi-pass membrane protein</topology>
    </subcellularLocation>
</comment>
<sequence length="413" mass="47287">MYHKLLNKLVRILRYNGIWPVESTVRSYKLLNLIFRLFNLSIIVIMMLLTIADAIANFNDISLITDNLCFFVGCSEALTKGIKYCIEYKNIVKLMNDIYGPIDIINKKNNTEVMKGINEIARFENRQFKIIFGIVSLLIVARVLGADFKNKGFPIRALFPFDATATPYYHLIYLLISYGVLLVDYTLLGVDLMVVVIMRYLTIQVDILRANCRHCDIESTRRNIVINGYDDKNNENTDIRNFVGFEIEHEDSDGKDSFDDRLKRCIIHHQKVIYMLNGLNDCFSFCVVVQILGTTVLLCLNGFQIIMGRDIHLFMRRVLASTAALLQLLLWCWYGNKLSAAADSLTINLWMCGWEDNYKHGLRNFISIPMTLSLQTLELRAIGVVPLSLQTFVSAIKTSYSVLVLLLTVAKDE</sequence>
<organism evidence="11">
    <name type="scientific">Microplitis mediator</name>
    <dbReference type="NCBI Taxonomy" id="375433"/>
    <lineage>
        <taxon>Eukaryota</taxon>
        <taxon>Metazoa</taxon>
        <taxon>Ecdysozoa</taxon>
        <taxon>Arthropoda</taxon>
        <taxon>Hexapoda</taxon>
        <taxon>Insecta</taxon>
        <taxon>Pterygota</taxon>
        <taxon>Neoptera</taxon>
        <taxon>Endopterygota</taxon>
        <taxon>Hymenoptera</taxon>
        <taxon>Apocrita</taxon>
        <taxon>Ichneumonoidea</taxon>
        <taxon>Braconidae</taxon>
        <taxon>Microgastrinae</taxon>
        <taxon>Microplitis</taxon>
    </lineage>
</organism>
<keyword evidence="8 10" id="KW-0675">Receptor</keyword>
<comment type="caution">
    <text evidence="10">Lacks conserved residue(s) required for the propagation of feature annotation.</text>
</comment>
<evidence type="ECO:0000256" key="1">
    <source>
        <dbReference type="ARBA" id="ARBA00004651"/>
    </source>
</evidence>
<accession>A0A0H4KBL7</accession>